<protein>
    <submittedName>
        <fullName evidence="1">Uncharacterized protein</fullName>
    </submittedName>
</protein>
<sequence length="109" mass="12180">MIKNHLTQKSLLLLATCVTVICIAFTGMRVPDLSRPHRAKPSQRVFIEKQIKSCQEEVKKSLDLFALPAKFAVPRADIRYAVHLQAAFNGTGLAPDFPNLSRAPPIRWA</sequence>
<proteinExistence type="predicted"/>
<dbReference type="KEGG" id="gbn:GEOBRER4_02870"/>
<reference evidence="1 2" key="1">
    <citation type="submission" date="2020-06" db="EMBL/GenBank/DDBJ databases">
        <title>Interaction of electrochemicaly active bacteria, Geobacter bremensis R4 on different carbon anode.</title>
        <authorList>
            <person name="Meng L."/>
            <person name="Yoshida N."/>
        </authorList>
    </citation>
    <scope>NUCLEOTIDE SEQUENCE [LARGE SCALE GENOMIC DNA]</scope>
    <source>
        <strain evidence="1 2">R4</strain>
    </source>
</reference>
<gene>
    <name evidence="1" type="ORF">GEOBRER4_n0294</name>
</gene>
<dbReference type="AlphaFoldDB" id="A0A6S6LUB9"/>
<organism evidence="1 2">
    <name type="scientific">Citrifermentans bremense</name>
    <dbReference type="NCBI Taxonomy" id="60035"/>
    <lineage>
        <taxon>Bacteria</taxon>
        <taxon>Pseudomonadati</taxon>
        <taxon>Thermodesulfobacteriota</taxon>
        <taxon>Desulfuromonadia</taxon>
        <taxon>Geobacterales</taxon>
        <taxon>Geobacteraceae</taxon>
        <taxon>Citrifermentans</taxon>
    </lineage>
</organism>
<keyword evidence="2" id="KW-1185">Reference proteome</keyword>
<dbReference type="EMBL" id="AP023213">
    <property type="protein sequence ID" value="BCG45537.1"/>
    <property type="molecule type" value="Genomic_DNA"/>
</dbReference>
<name>A0A6S6LUB9_9BACT</name>
<accession>A0A6S6LUB9</accession>
<dbReference type="Proteomes" id="UP000515472">
    <property type="component" value="Chromosome"/>
</dbReference>
<evidence type="ECO:0000313" key="2">
    <source>
        <dbReference type="Proteomes" id="UP000515472"/>
    </source>
</evidence>
<evidence type="ECO:0000313" key="1">
    <source>
        <dbReference type="EMBL" id="BCG45537.1"/>
    </source>
</evidence>
<dbReference type="RefSeq" id="WP_226377859.1">
    <property type="nucleotide sequence ID" value="NZ_AP023213.1"/>
</dbReference>